<dbReference type="FunFam" id="3.10.50.30:FF:000001">
    <property type="entry name" value="Transcription elongation factor GreA"/>
    <property type="match status" value="1"/>
</dbReference>
<evidence type="ECO:0000256" key="1">
    <source>
        <dbReference type="ARBA" id="ARBA00008213"/>
    </source>
</evidence>
<evidence type="ECO:0000256" key="8">
    <source>
        <dbReference type="HAMAP-Rule" id="MF_00105"/>
    </source>
</evidence>
<keyword evidence="3 8" id="KW-0805">Transcription regulation</keyword>
<keyword evidence="8" id="KW-0175">Coiled coil</keyword>
<dbReference type="GO" id="GO:0070063">
    <property type="term" value="F:RNA polymerase binding"/>
    <property type="evidence" value="ECO:0007669"/>
    <property type="project" value="InterPro"/>
</dbReference>
<evidence type="ECO:0000259" key="11">
    <source>
        <dbReference type="Pfam" id="PF03449"/>
    </source>
</evidence>
<dbReference type="GO" id="GO:0003746">
    <property type="term" value="F:translation elongation factor activity"/>
    <property type="evidence" value="ECO:0007669"/>
    <property type="project" value="UniProtKB-KW"/>
</dbReference>
<dbReference type="NCBIfam" id="NF001263">
    <property type="entry name" value="PRK00226.1-4"/>
    <property type="match status" value="1"/>
</dbReference>
<dbReference type="NCBIfam" id="TIGR01462">
    <property type="entry name" value="greA"/>
    <property type="match status" value="1"/>
</dbReference>
<dbReference type="PIRSF" id="PIRSF006092">
    <property type="entry name" value="GreA_GreB"/>
    <property type="match status" value="1"/>
</dbReference>
<evidence type="ECO:0000256" key="9">
    <source>
        <dbReference type="RuleBase" id="RU000556"/>
    </source>
</evidence>
<comment type="caution">
    <text evidence="12">The sequence shown here is derived from an EMBL/GenBank/DDBJ whole genome shotgun (WGS) entry which is preliminary data.</text>
</comment>
<dbReference type="InterPro" id="IPR036805">
    <property type="entry name" value="Tscrpt_elong_fac_GreA/B_N_sf"/>
</dbReference>
<dbReference type="PROSITE" id="PS00829">
    <property type="entry name" value="GREAB_1"/>
    <property type="match status" value="1"/>
</dbReference>
<evidence type="ECO:0000313" key="13">
    <source>
        <dbReference type="Proteomes" id="UP000229834"/>
    </source>
</evidence>
<dbReference type="GO" id="GO:0032784">
    <property type="term" value="P:regulation of DNA-templated transcription elongation"/>
    <property type="evidence" value="ECO:0007669"/>
    <property type="project" value="UniProtKB-UniRule"/>
</dbReference>
<evidence type="ECO:0000313" key="12">
    <source>
        <dbReference type="EMBL" id="PIQ66736.1"/>
    </source>
</evidence>
<keyword evidence="5 8" id="KW-0804">Transcription</keyword>
<sequence length="155" mass="17438">MIEENEYLTKEKYNEFELELKELKTVKRKEVAENLEYAKSLGDLSENAEYHEARDRQASLEDRIQKLENIVKSATIVSSHDTDSVTIASVVTVQRDNEKEKKVFSIVGSEEADFTVGKISVKSPLGAALLGKKKGESFSFKTPNGTMSYKIISIK</sequence>
<dbReference type="EMBL" id="PCVC01000068">
    <property type="protein sequence ID" value="PIQ66736.1"/>
    <property type="molecule type" value="Genomic_DNA"/>
</dbReference>
<dbReference type="HAMAP" id="MF_00105">
    <property type="entry name" value="GreA_GreB"/>
    <property type="match status" value="1"/>
</dbReference>
<organism evidence="12 13">
    <name type="scientific">Candidatus Zambryskibacteria bacterium CG11_big_fil_rev_8_21_14_0_20_40_24</name>
    <dbReference type="NCBI Taxonomy" id="1975116"/>
    <lineage>
        <taxon>Bacteria</taxon>
        <taxon>Candidatus Zambryskiibacteriota</taxon>
    </lineage>
</organism>
<name>A0A2H0K666_9BACT</name>
<comment type="similarity">
    <text evidence="1 8 9">Belongs to the GreA/GreB family.</text>
</comment>
<dbReference type="InterPro" id="IPR023459">
    <property type="entry name" value="Tscrpt_elong_fac_GreA/B_fam"/>
</dbReference>
<dbReference type="AlphaFoldDB" id="A0A2H0K666"/>
<dbReference type="GO" id="GO:0003677">
    <property type="term" value="F:DNA binding"/>
    <property type="evidence" value="ECO:0007669"/>
    <property type="project" value="UniProtKB-UniRule"/>
</dbReference>
<feature type="coiled-coil region" evidence="8">
    <location>
        <begin position="13"/>
        <end position="77"/>
    </location>
</feature>
<dbReference type="GO" id="GO:0006354">
    <property type="term" value="P:DNA-templated transcription elongation"/>
    <property type="evidence" value="ECO:0007669"/>
    <property type="project" value="TreeGrafter"/>
</dbReference>
<dbReference type="Gene3D" id="3.10.50.30">
    <property type="entry name" value="Transcription elongation factor, GreA/GreB, C-terminal domain"/>
    <property type="match status" value="1"/>
</dbReference>
<evidence type="ECO:0000256" key="4">
    <source>
        <dbReference type="ARBA" id="ARBA00023125"/>
    </source>
</evidence>
<keyword evidence="12" id="KW-0648">Protein biosynthesis</keyword>
<reference evidence="12 13" key="1">
    <citation type="submission" date="2017-09" db="EMBL/GenBank/DDBJ databases">
        <title>Depth-based differentiation of microbial function through sediment-hosted aquifers and enrichment of novel symbionts in the deep terrestrial subsurface.</title>
        <authorList>
            <person name="Probst A.J."/>
            <person name="Ladd B."/>
            <person name="Jarett J.K."/>
            <person name="Geller-Mcgrath D.E."/>
            <person name="Sieber C.M."/>
            <person name="Emerson J.B."/>
            <person name="Anantharaman K."/>
            <person name="Thomas B.C."/>
            <person name="Malmstrom R."/>
            <person name="Stieglmeier M."/>
            <person name="Klingl A."/>
            <person name="Woyke T."/>
            <person name="Ryan C.M."/>
            <person name="Banfield J.F."/>
        </authorList>
    </citation>
    <scope>NUCLEOTIDE SEQUENCE [LARGE SCALE GENOMIC DNA]</scope>
    <source>
        <strain evidence="12">CG11_big_fil_rev_8_21_14_0_20_40_24</strain>
    </source>
</reference>
<dbReference type="InterPro" id="IPR028624">
    <property type="entry name" value="Tscrpt_elong_fac_GreA/B"/>
</dbReference>
<evidence type="ECO:0000256" key="7">
    <source>
        <dbReference type="ARBA" id="ARBA00030776"/>
    </source>
</evidence>
<evidence type="ECO:0000256" key="2">
    <source>
        <dbReference type="ARBA" id="ARBA00013729"/>
    </source>
</evidence>
<dbReference type="PANTHER" id="PTHR30437:SF4">
    <property type="entry name" value="TRANSCRIPTION ELONGATION FACTOR GREA"/>
    <property type="match status" value="1"/>
</dbReference>
<accession>A0A2H0K666</accession>
<protein>
    <recommendedName>
        <fullName evidence="2 8">Transcription elongation factor GreA</fullName>
    </recommendedName>
    <alternativeName>
        <fullName evidence="7 8">Transcript cleavage factor GreA</fullName>
    </alternativeName>
</protein>
<feature type="domain" description="Transcription elongation factor GreA/GreB N-terminal" evidence="11">
    <location>
        <begin position="7"/>
        <end position="76"/>
    </location>
</feature>
<evidence type="ECO:0000256" key="3">
    <source>
        <dbReference type="ARBA" id="ARBA00023015"/>
    </source>
</evidence>
<dbReference type="InterPro" id="IPR036953">
    <property type="entry name" value="GreA/GreB_C_sf"/>
</dbReference>
<dbReference type="InterPro" id="IPR018151">
    <property type="entry name" value="TF_GreA/GreB_CS"/>
</dbReference>
<evidence type="ECO:0000256" key="5">
    <source>
        <dbReference type="ARBA" id="ARBA00023163"/>
    </source>
</evidence>
<feature type="domain" description="Transcription elongation factor GreA/GreB C-terminal" evidence="10">
    <location>
        <begin position="81"/>
        <end position="155"/>
    </location>
</feature>
<dbReference type="FunFam" id="1.10.287.180:FF:000001">
    <property type="entry name" value="Transcription elongation factor GreA"/>
    <property type="match status" value="1"/>
</dbReference>
<keyword evidence="12" id="KW-0251">Elongation factor</keyword>
<dbReference type="PROSITE" id="PS00830">
    <property type="entry name" value="GREAB_2"/>
    <property type="match status" value="1"/>
</dbReference>
<dbReference type="InterPro" id="IPR001437">
    <property type="entry name" value="Tscrpt_elong_fac_GreA/B_C"/>
</dbReference>
<dbReference type="InterPro" id="IPR022691">
    <property type="entry name" value="Tscrpt_elong_fac_GreA/B_N"/>
</dbReference>
<comment type="function">
    <text evidence="6 8 9">Necessary for efficient RNA polymerase transcription elongation past template-encoded arresting sites. The arresting sites in DNA have the property of trapping a certain fraction of elongating RNA polymerases that pass through, resulting in locked ternary complexes. Cleavage of the nascent transcript by cleavage factors such as GreA or GreB allows the resumption of elongation from the new 3'terminus. GreA releases sequences of 2 to 3 nucleotides.</text>
</comment>
<keyword evidence="4 8" id="KW-0238">DNA-binding</keyword>
<dbReference type="Pfam" id="PF03449">
    <property type="entry name" value="GreA_GreB_N"/>
    <property type="match status" value="1"/>
</dbReference>
<evidence type="ECO:0000259" key="10">
    <source>
        <dbReference type="Pfam" id="PF01272"/>
    </source>
</evidence>
<proteinExistence type="inferred from homology"/>
<dbReference type="SUPFAM" id="SSF46557">
    <property type="entry name" value="GreA transcript cleavage protein, N-terminal domain"/>
    <property type="match status" value="1"/>
</dbReference>
<dbReference type="PANTHER" id="PTHR30437">
    <property type="entry name" value="TRANSCRIPTION ELONGATION FACTOR GREA"/>
    <property type="match status" value="1"/>
</dbReference>
<dbReference type="Pfam" id="PF01272">
    <property type="entry name" value="GreA_GreB"/>
    <property type="match status" value="1"/>
</dbReference>
<evidence type="ECO:0000256" key="6">
    <source>
        <dbReference type="ARBA" id="ARBA00024916"/>
    </source>
</evidence>
<gene>
    <name evidence="8" type="primary">greA</name>
    <name evidence="12" type="ORF">COV95_02495</name>
</gene>
<dbReference type="InterPro" id="IPR006359">
    <property type="entry name" value="Tscrpt_elong_fac_GreA"/>
</dbReference>
<dbReference type="Gene3D" id="1.10.287.180">
    <property type="entry name" value="Transcription elongation factor, GreA/GreB, N-terminal domain"/>
    <property type="match status" value="1"/>
</dbReference>
<dbReference type="Proteomes" id="UP000229834">
    <property type="component" value="Unassembled WGS sequence"/>
</dbReference>
<dbReference type="SUPFAM" id="SSF54534">
    <property type="entry name" value="FKBP-like"/>
    <property type="match status" value="1"/>
</dbReference>